<proteinExistence type="predicted"/>
<dbReference type="AlphaFoldDB" id="A0A9N9LUB2"/>
<feature type="region of interest" description="Disordered" evidence="1">
    <location>
        <begin position="346"/>
        <end position="376"/>
    </location>
</feature>
<sequence length="376" mass="41084">MLIPNVFVAAAVLSTFVASMPFAPSELSERSRTIDPVALERIKAKLNAHKWTLPRPHPRPSKKLKLDPAPRPQPVPRPPPSKRGLVAKRSTPDPEPIDPAALARLKEKLNAESWAFVGRPFKNKKPEPVPLTLPPPRRPGSKRGVVEERAGAIDLAAVARLEEKLNQGSWAHIPKSPVGQPKPRVGEPMLTYGLDYGQKTSSGYTRLYKAGPRPNTRPTNQRKSRSGLGVGALPKKRVSLESATVKKPAPEVVQARTPSPRQQISSSKNPGHAYRKTPLPMGTNPEHYPQTSRDTKIQRSVPEEETKKSAGTPILENRAPTPNPGTGYIAMLKNGPNFRGNALRLRPGNSKIGPFIGITKLSKPKPNKKPAAANRR</sequence>
<feature type="compositionally biased region" description="Pro residues" evidence="1">
    <location>
        <begin position="69"/>
        <end position="81"/>
    </location>
</feature>
<protein>
    <submittedName>
        <fullName evidence="3">Uncharacterized protein</fullName>
    </submittedName>
</protein>
<feature type="region of interest" description="Disordered" evidence="1">
    <location>
        <begin position="49"/>
        <end position="98"/>
    </location>
</feature>
<feature type="compositionally biased region" description="Basic and acidic residues" evidence="1">
    <location>
        <begin position="293"/>
        <end position="308"/>
    </location>
</feature>
<evidence type="ECO:0000256" key="2">
    <source>
        <dbReference type="SAM" id="SignalP"/>
    </source>
</evidence>
<evidence type="ECO:0000313" key="4">
    <source>
        <dbReference type="Proteomes" id="UP000701801"/>
    </source>
</evidence>
<feature type="compositionally biased region" description="Basic residues" evidence="1">
    <location>
        <begin position="362"/>
        <end position="376"/>
    </location>
</feature>
<name>A0A9N9LUB2_9HELO</name>
<evidence type="ECO:0000256" key="1">
    <source>
        <dbReference type="SAM" id="MobiDB-lite"/>
    </source>
</evidence>
<dbReference type="EMBL" id="CAJVRM010000426">
    <property type="protein sequence ID" value="CAG8980888.1"/>
    <property type="molecule type" value="Genomic_DNA"/>
</dbReference>
<keyword evidence="2" id="KW-0732">Signal</keyword>
<comment type="caution">
    <text evidence="3">The sequence shown here is derived from an EMBL/GenBank/DDBJ whole genome shotgun (WGS) entry which is preliminary data.</text>
</comment>
<dbReference type="OrthoDB" id="10332236at2759"/>
<feature type="compositionally biased region" description="Polar residues" evidence="1">
    <location>
        <begin position="256"/>
        <end position="269"/>
    </location>
</feature>
<accession>A0A9N9LUB2</accession>
<dbReference type="Proteomes" id="UP000701801">
    <property type="component" value="Unassembled WGS sequence"/>
</dbReference>
<reference evidence="3" key="1">
    <citation type="submission" date="2021-07" db="EMBL/GenBank/DDBJ databases">
        <authorList>
            <person name="Durling M."/>
        </authorList>
    </citation>
    <scope>NUCLEOTIDE SEQUENCE</scope>
</reference>
<organism evidence="3 4">
    <name type="scientific">Hymenoscyphus albidus</name>
    <dbReference type="NCBI Taxonomy" id="595503"/>
    <lineage>
        <taxon>Eukaryota</taxon>
        <taxon>Fungi</taxon>
        <taxon>Dikarya</taxon>
        <taxon>Ascomycota</taxon>
        <taxon>Pezizomycotina</taxon>
        <taxon>Leotiomycetes</taxon>
        <taxon>Helotiales</taxon>
        <taxon>Helotiaceae</taxon>
        <taxon>Hymenoscyphus</taxon>
    </lineage>
</organism>
<feature type="signal peptide" evidence="2">
    <location>
        <begin position="1"/>
        <end position="19"/>
    </location>
</feature>
<feature type="region of interest" description="Disordered" evidence="1">
    <location>
        <begin position="171"/>
        <end position="323"/>
    </location>
</feature>
<feature type="chain" id="PRO_5040139068" evidence="2">
    <location>
        <begin position="20"/>
        <end position="376"/>
    </location>
</feature>
<keyword evidence="4" id="KW-1185">Reference proteome</keyword>
<evidence type="ECO:0000313" key="3">
    <source>
        <dbReference type="EMBL" id="CAG8980888.1"/>
    </source>
</evidence>
<gene>
    <name evidence="3" type="ORF">HYALB_00013418</name>
</gene>